<accession>A0A8U0WQ64</accession>
<proteinExistence type="predicted"/>
<reference evidence="4" key="4">
    <citation type="journal article" date="2009" name="Biochemistry">
        <title>Structural basis of the broad specificity of a general odorant-binding protein from honeybee.</title>
        <authorList>
            <person name="Lescop E."/>
            <person name="Briand L."/>
            <person name="Pernollet J.C."/>
            <person name="Guittet E."/>
        </authorList>
    </citation>
    <scope>NUCLEOTIDE SEQUENCE</scope>
</reference>
<accession>A0A8W8VXB3</accession>
<gene>
    <name evidence="4" type="primary">Obp2</name>
    <name evidence="2" type="synonym">406103</name>
    <name evidence="4" type="synonym">asp2</name>
</gene>
<reference evidence="4" key="7">
    <citation type="submission" date="2025-04" db="UniProtKB">
        <authorList>
            <consortium name="RefSeq"/>
        </authorList>
    </citation>
    <scope>IDENTIFICATION</scope>
</reference>
<reference evidence="4" key="5">
    <citation type="journal article" date="2014" name="BMC Genomics">
        <title>Finding the missing honey bee genes: lessons learned from a genome upgrade.</title>
        <authorList>
            <consortium name="HGSC production teams"/>
            <consortium name="Honey Bee Genome Sequencing Consortium"/>
            <person name="Elsik C.G."/>
            <person name="Worley K.C."/>
            <person name="Bennett A.K."/>
            <person name="Beye M."/>
            <person name="Camara F."/>
            <person name="Childers C.P."/>
            <person name="de Graaf D.C."/>
            <person name="Debyser G."/>
            <person name="Deng J."/>
            <person name="Devreese B."/>
            <person name="Elhaik E."/>
            <person name="Evans J.D."/>
            <person name="Foster L.J."/>
            <person name="Graur D."/>
            <person name="Guigo R."/>
            <person name="Hoff K.J."/>
            <person name="Holder M.E."/>
            <person name="Hudson M.E."/>
            <person name="Hunt G.J."/>
            <person name="Jiang H."/>
            <person name="Joshi V."/>
            <person name="Khetani R.S."/>
            <person name="Kosarev P."/>
            <person name="Kovar C.L."/>
            <person name="Ma J."/>
            <person name="Maleszka R."/>
            <person name="Moritz R.F."/>
            <person name="Munoz-Torres M.C."/>
            <person name="Murphy T.D."/>
            <person name="Muzny D.M."/>
            <person name="Newsham I.F."/>
            <person name="Reese J.T."/>
            <person name="Robertson H.M."/>
            <person name="Robinson G.E."/>
            <person name="Rueppell O."/>
            <person name="Solovyev V."/>
            <person name="Stanke M."/>
            <person name="Stolle E."/>
            <person name="Tsuruda J.M."/>
            <person name="Vaerenbergh M.V."/>
            <person name="Waterhouse R.M."/>
            <person name="Weaver D.B."/>
            <person name="Whitfield C.W."/>
            <person name="Wu Y."/>
            <person name="Zdobnov E.M."/>
            <person name="Zhang L."/>
            <person name="Zhu D."/>
            <person name="Gibbs R.A."/>
        </authorList>
    </citation>
    <scope>NUCLEOTIDE SEQUENCE</scope>
</reference>
<dbReference type="GO" id="GO:0005549">
    <property type="term" value="F:odorant binding"/>
    <property type="evidence" value="ECO:0007669"/>
    <property type="project" value="InterPro"/>
</dbReference>
<dbReference type="Pfam" id="PF01395">
    <property type="entry name" value="PBP_GOBP"/>
    <property type="match status" value="1"/>
</dbReference>
<reference evidence="4" key="1">
    <citation type="journal article" date="1997" name="FEBS Lett.">
        <title>Biochemical characterization, molecular cloning and localization of a putative odorant-binding protein in the honey bee Apis mellifera L. (Hymenoptera : Apidea).</title>
        <authorList>
            <person name="Danty E."/>
            <person name="Michard-Vanhee C."/>
            <person name="Huet J.C."/>
            <person name="Genecque E."/>
            <person name="Pernollet J.C."/>
            <person name="Masson C."/>
        </authorList>
    </citation>
    <scope>NUCLEOTIDE SEQUENCE</scope>
</reference>
<dbReference type="SMR" id="A0A8U0WQ64"/>
<feature type="chain" id="PRO_5035543955" evidence="1 4">
    <location>
        <begin position="20"/>
        <end position="142"/>
    </location>
</feature>
<evidence type="ECO:0000313" key="4">
    <source>
        <dbReference type="RefSeq" id="NP_001011591.1"/>
    </source>
</evidence>
<dbReference type="AlphaFoldDB" id="A0A8U0WQ64"/>
<reference evidence="4" key="2">
    <citation type="journal article" date="1999" name="Protein Expr. Purif.">
        <title>Optimization of the production of a honeybee odorant-binding protein by Pichia pastoris.</title>
        <authorList>
            <person name="Briand L."/>
            <person name="Perez V."/>
            <person name="Huet J.C."/>
            <person name="Danty E."/>
            <person name="Masson C."/>
            <person name="Pernollet J.C."/>
        </authorList>
    </citation>
    <scope>NUCLEOTIDE SEQUENCE</scope>
</reference>
<sequence precursor="true">MNTLVTVTCLLAALTVVRGIDQDTVVAKYMEYLMPDIMPCADELHISEDIATNIQAAKNGADMSQLGCLKACVMKRIEMLKGTELYVEPVYKMIEVVHAGNADDIQLVKGIANECIENAKGETDECNIGNKYTDCYIEKLFS</sequence>
<keyword evidence="3" id="KW-1185">Reference proteome</keyword>
<organism evidence="3 4">
    <name type="scientific">Apis mellifera</name>
    <name type="common">Honeybee</name>
    <dbReference type="NCBI Taxonomy" id="7460"/>
    <lineage>
        <taxon>Eukaryota</taxon>
        <taxon>Metazoa</taxon>
        <taxon>Ecdysozoa</taxon>
        <taxon>Arthropoda</taxon>
        <taxon>Hexapoda</taxon>
        <taxon>Insecta</taxon>
        <taxon>Pterygota</taxon>
        <taxon>Neoptera</taxon>
        <taxon>Endopterygota</taxon>
        <taxon>Hymenoptera</taxon>
        <taxon>Apocrita</taxon>
        <taxon>Aculeata</taxon>
        <taxon>Apoidea</taxon>
        <taxon>Anthophila</taxon>
        <taxon>Apidae</taxon>
        <taxon>Apis</taxon>
    </lineage>
</organism>
<dbReference type="GeneID" id="406103"/>
<dbReference type="KEGG" id="ame:406103"/>
<dbReference type="Proteomes" id="UP000005203">
    <property type="component" value="Linkage group LG9"/>
</dbReference>
<evidence type="ECO:0000256" key="1">
    <source>
        <dbReference type="SAM" id="SignalP"/>
    </source>
</evidence>
<dbReference type="OrthoDB" id="6595846at2759"/>
<dbReference type="CTD" id="100165186"/>
<dbReference type="OMA" id="MEYLMPD"/>
<name>A0A8U0WQ64_APIME</name>
<dbReference type="SMART" id="SM00708">
    <property type="entry name" value="PhBP"/>
    <property type="match status" value="1"/>
</dbReference>
<dbReference type="InterPro" id="IPR006170">
    <property type="entry name" value="PBP/GOBP"/>
</dbReference>
<dbReference type="EnsemblMetazoa" id="NM_001011591">
    <property type="protein sequence ID" value="NP_001011591"/>
    <property type="gene ID" value="GeneID_406103"/>
</dbReference>
<dbReference type="Gene3D" id="1.10.238.20">
    <property type="entry name" value="Pheromone/general odorant binding protein domain"/>
    <property type="match status" value="1"/>
</dbReference>
<feature type="signal peptide" evidence="1 4">
    <location>
        <begin position="1"/>
        <end position="19"/>
    </location>
</feature>
<dbReference type="CDD" id="cd23992">
    <property type="entry name" value="PBP_GOBP"/>
    <property type="match status" value="1"/>
</dbReference>
<dbReference type="RefSeq" id="NP_001011591.1">
    <property type="nucleotide sequence ID" value="NM_001011591.1"/>
</dbReference>
<keyword evidence="1 4" id="KW-0732">Signal</keyword>
<dbReference type="SUPFAM" id="SSF47565">
    <property type="entry name" value="Insect pheromone/odorant-binding proteins"/>
    <property type="match status" value="1"/>
</dbReference>
<reference evidence="4" key="3">
    <citation type="journal article" date="2006" name="Nature">
        <title>Insights into social insects from the genome of the honeybee Apis mellifera.</title>
        <authorList>
            <consortium name="Honeybee Genome Sequencing Consortium"/>
        </authorList>
    </citation>
    <scope>NUCLEOTIDE SEQUENCE</scope>
</reference>
<reference evidence="2" key="6">
    <citation type="submission" date="2022-08" db="UniProtKB">
        <authorList>
            <consortium name="EnsemblMetazoa"/>
        </authorList>
    </citation>
    <scope>IDENTIFICATION</scope>
    <source>
        <strain evidence="2">DH4</strain>
    </source>
</reference>
<evidence type="ECO:0000313" key="3">
    <source>
        <dbReference type="Proteomes" id="UP000005203"/>
    </source>
</evidence>
<dbReference type="InterPro" id="IPR036728">
    <property type="entry name" value="PBP_GOBP_sf"/>
</dbReference>
<evidence type="ECO:0000313" key="2">
    <source>
        <dbReference type="EnsemblMetazoa" id="NP_001011591"/>
    </source>
</evidence>
<protein>
    <submittedName>
        <fullName evidence="4">Odorant binding protein 2 precursor</fullName>
    </submittedName>
</protein>